<evidence type="ECO:0000313" key="1">
    <source>
        <dbReference type="EMBL" id="KHM53208.1"/>
    </source>
</evidence>
<dbReference type="PIRSF" id="PIRSF033535">
    <property type="entry name" value="UCP033535_plp"/>
    <property type="match status" value="1"/>
</dbReference>
<dbReference type="EMBL" id="JSCE01000002">
    <property type="protein sequence ID" value="KHM53208.1"/>
    <property type="molecule type" value="Genomic_DNA"/>
</dbReference>
<keyword evidence="2" id="KW-1185">Reference proteome</keyword>
<dbReference type="eggNOG" id="COG5618">
    <property type="taxonomic scope" value="Bacteria"/>
</dbReference>
<proteinExistence type="predicted"/>
<sequence>MKKRISLILMICLVMVFSLTGCVKVVQIGHEDEVTGNKAFNAAESVEAIWESQAVPELKEKAVELPKLLTEANGTLKSVASKYGKYSMGDSGELSFVVKGKGQVTEVNTEKKAGYMTVQLDGYNGPMVVKIQIGSVFKGAAIRDSLSFIKYEDYTNQVDWAKISQSIHDVVAKDVIAPAKVTELKGKNIEFTGAFTVDKPDEILVTPAELIVK</sequence>
<dbReference type="SUPFAM" id="SSF141318">
    <property type="entry name" value="TM0957-like"/>
    <property type="match status" value="1"/>
</dbReference>
<evidence type="ECO:0000313" key="2">
    <source>
        <dbReference type="Proteomes" id="UP000030993"/>
    </source>
</evidence>
<dbReference type="InterPro" id="IPR014582">
    <property type="entry name" value="UCP033535_lipo"/>
</dbReference>
<gene>
    <name evidence="1" type="ORF">NZ47_00115</name>
</gene>
<dbReference type="AlphaFoldDB" id="A0A0B2K2W8"/>
<organism evidence="1 2">
    <name type="scientific">Anaerovibrio lipolyticus</name>
    <dbReference type="NCBI Taxonomy" id="82374"/>
    <lineage>
        <taxon>Bacteria</taxon>
        <taxon>Bacillati</taxon>
        <taxon>Bacillota</taxon>
        <taxon>Negativicutes</taxon>
        <taxon>Selenomonadales</taxon>
        <taxon>Selenomonadaceae</taxon>
        <taxon>Anaerovibrio</taxon>
    </lineage>
</organism>
<dbReference type="PROSITE" id="PS51257">
    <property type="entry name" value="PROKAR_LIPOPROTEIN"/>
    <property type="match status" value="1"/>
</dbReference>
<name>A0A0B2K2W8_9FIRM</name>
<dbReference type="Gene3D" id="1.10.10.1260">
    <property type="entry name" value="Envelope glycoprotein gp160, DUF2291, helical domain"/>
    <property type="match status" value="1"/>
</dbReference>
<dbReference type="Pfam" id="PF10054">
    <property type="entry name" value="DUF2291"/>
    <property type="match status" value="1"/>
</dbReference>
<dbReference type="InterPro" id="IPR036215">
    <property type="entry name" value="TM0957-like_sf"/>
</dbReference>
<protein>
    <submittedName>
        <fullName evidence="1">Lipoprotein</fullName>
    </submittedName>
</protein>
<comment type="caution">
    <text evidence="1">The sequence shown here is derived from an EMBL/GenBank/DDBJ whole genome shotgun (WGS) entry which is preliminary data.</text>
</comment>
<dbReference type="Gene3D" id="2.40.50.420">
    <property type="entry name" value="Envelope glycoprotein gp160, DUF2291, alpha/beta domain"/>
    <property type="match status" value="1"/>
</dbReference>
<dbReference type="Proteomes" id="UP000030993">
    <property type="component" value="Unassembled WGS sequence"/>
</dbReference>
<dbReference type="RefSeq" id="WP_039205585.1">
    <property type="nucleotide sequence ID" value="NZ_JSCE01000002.1"/>
</dbReference>
<dbReference type="STRING" id="82374.NZ47_00115"/>
<reference evidence="1 2" key="1">
    <citation type="journal article" date="2013" name="PLoS ONE">
        <title>Identification and characterization of three novel lipases belonging to families II and V from Anaerovibrio lipolyticus 5ST.</title>
        <authorList>
            <person name="Prive F."/>
            <person name="Kaderbhai N.N."/>
            <person name="Girdwood S."/>
            <person name="Worgan H.J."/>
            <person name="Pinloche E."/>
            <person name="Scollan N.D."/>
            <person name="Huws S.A."/>
            <person name="Newbold C.J."/>
        </authorList>
    </citation>
    <scope>NUCLEOTIDE SEQUENCE [LARGE SCALE GENOMIC DNA]</scope>
    <source>
        <strain evidence="1 2">5S</strain>
    </source>
</reference>
<accession>A0A0B2K2W8</accession>
<keyword evidence="1" id="KW-0449">Lipoprotein</keyword>